<evidence type="ECO:0000313" key="3">
    <source>
        <dbReference type="Proteomes" id="UP000051054"/>
    </source>
</evidence>
<dbReference type="PANTHER" id="PTHR33594">
    <property type="entry name" value="SUPERFAMILY HYDROLASE, PUTATIVE (AFU_ORTHOLOGUE AFUA_1G03035)-RELATED"/>
    <property type="match status" value="1"/>
</dbReference>
<dbReference type="AlphaFoldDB" id="A0A0R1WNX7"/>
<dbReference type="InterPro" id="IPR006674">
    <property type="entry name" value="HD_domain"/>
</dbReference>
<accession>A0A0R1WNX7</accession>
<comment type="caution">
    <text evidence="2">The sequence shown here is derived from an EMBL/GenBank/DDBJ whole genome shotgun (WGS) entry which is preliminary data.</text>
</comment>
<keyword evidence="3" id="KW-1185">Reference proteome</keyword>
<dbReference type="Pfam" id="PF01966">
    <property type="entry name" value="HD"/>
    <property type="match status" value="1"/>
</dbReference>
<dbReference type="PATRIC" id="fig|1423755.3.peg.1521"/>
<feature type="domain" description="HD/PDEase" evidence="1">
    <location>
        <begin position="34"/>
        <end position="149"/>
    </location>
</feature>
<dbReference type="Gene3D" id="1.20.58.1910">
    <property type="match status" value="1"/>
</dbReference>
<dbReference type="Proteomes" id="UP000051054">
    <property type="component" value="Unassembled WGS sequence"/>
</dbReference>
<dbReference type="eggNOG" id="COG1418">
    <property type="taxonomic scope" value="Bacteria"/>
</dbReference>
<evidence type="ECO:0000313" key="2">
    <source>
        <dbReference type="EMBL" id="KRM19584.1"/>
    </source>
</evidence>
<dbReference type="PANTHER" id="PTHR33594:SF1">
    <property type="entry name" value="HD_PDEASE DOMAIN-CONTAINING PROTEIN"/>
    <property type="match status" value="1"/>
</dbReference>
<proteinExistence type="predicted"/>
<name>A0A0R1WNX7_9LACO</name>
<dbReference type="Gene3D" id="1.10.472.50">
    <property type="entry name" value="HD-domain/PDEase-like"/>
    <property type="match status" value="1"/>
</dbReference>
<dbReference type="SUPFAM" id="SSF109604">
    <property type="entry name" value="HD-domain/PDEase-like"/>
    <property type="match status" value="1"/>
</dbReference>
<evidence type="ECO:0000259" key="1">
    <source>
        <dbReference type="SMART" id="SM00471"/>
    </source>
</evidence>
<sequence>MKRNLITIKKVGMFMENKIEAIILFAKQKLAADKTGHNMDHLTRVANMSQKLSSHYHVNEFITISAAYLHDVIDDKLVSDPKEALADINNFLIQLEIDKNTINQIIEIITHMSYSSTLEHDYPLSLEGQIVQDADWLDAIGAVGIMRAIYFGGHHGITIYDPTINPRTNMTKKDIRDFSRETVINHFYEKLLLIKDKLNTKEAKKIAAHRQEIMLQFLNDFKSEWDAQS</sequence>
<dbReference type="EMBL" id="AZGD01000037">
    <property type="protein sequence ID" value="KRM19584.1"/>
    <property type="molecule type" value="Genomic_DNA"/>
</dbReference>
<gene>
    <name evidence="2" type="ORF">FC40_GL001432</name>
</gene>
<dbReference type="SMART" id="SM00471">
    <property type="entry name" value="HDc"/>
    <property type="match status" value="1"/>
</dbReference>
<protein>
    <submittedName>
        <fullName evidence="2">Metal dependent phosphohydrolase</fullName>
    </submittedName>
</protein>
<keyword evidence="2" id="KW-0378">Hydrolase</keyword>
<dbReference type="STRING" id="1423755.FC40_GL001432"/>
<organism evidence="2 3">
    <name type="scientific">Ligilactobacillus hayakitensis DSM 18933 = JCM 14209</name>
    <dbReference type="NCBI Taxonomy" id="1423755"/>
    <lineage>
        <taxon>Bacteria</taxon>
        <taxon>Bacillati</taxon>
        <taxon>Bacillota</taxon>
        <taxon>Bacilli</taxon>
        <taxon>Lactobacillales</taxon>
        <taxon>Lactobacillaceae</taxon>
        <taxon>Ligilactobacillus</taxon>
    </lineage>
</organism>
<dbReference type="GO" id="GO:0016787">
    <property type="term" value="F:hydrolase activity"/>
    <property type="evidence" value="ECO:0007669"/>
    <property type="project" value="UniProtKB-KW"/>
</dbReference>
<dbReference type="InterPro" id="IPR003607">
    <property type="entry name" value="HD/PDEase_dom"/>
</dbReference>
<dbReference type="CDD" id="cd00077">
    <property type="entry name" value="HDc"/>
    <property type="match status" value="1"/>
</dbReference>
<reference evidence="2 3" key="1">
    <citation type="journal article" date="2015" name="Genome Announc.">
        <title>Expanding the biotechnology potential of lactobacilli through comparative genomics of 213 strains and associated genera.</title>
        <authorList>
            <person name="Sun Z."/>
            <person name="Harris H.M."/>
            <person name="McCann A."/>
            <person name="Guo C."/>
            <person name="Argimon S."/>
            <person name="Zhang W."/>
            <person name="Yang X."/>
            <person name="Jeffery I.B."/>
            <person name="Cooney J.C."/>
            <person name="Kagawa T.F."/>
            <person name="Liu W."/>
            <person name="Song Y."/>
            <person name="Salvetti E."/>
            <person name="Wrobel A."/>
            <person name="Rasinkangas P."/>
            <person name="Parkhill J."/>
            <person name="Rea M.C."/>
            <person name="O'Sullivan O."/>
            <person name="Ritari J."/>
            <person name="Douillard F.P."/>
            <person name="Paul Ross R."/>
            <person name="Yang R."/>
            <person name="Briner A.E."/>
            <person name="Felis G.E."/>
            <person name="de Vos W.M."/>
            <person name="Barrangou R."/>
            <person name="Klaenhammer T.R."/>
            <person name="Caufield P.W."/>
            <person name="Cui Y."/>
            <person name="Zhang H."/>
            <person name="O'Toole P.W."/>
        </authorList>
    </citation>
    <scope>NUCLEOTIDE SEQUENCE [LARGE SCALE GENOMIC DNA]</scope>
    <source>
        <strain evidence="2 3">DSM 18933</strain>
    </source>
</reference>